<evidence type="ECO:0000313" key="2">
    <source>
        <dbReference type="Proteomes" id="UP000607653"/>
    </source>
</evidence>
<sequence>MLSEDEDYSDSDTGKILSLGSIDLQESGDILEEGSLNTDLLFTEEKMQGLSSSGLGIEEKGKMLSFNDYVQVTPPDDVLHNGMVVLATLAETQQETILSTTEETSIVRDQELGRT</sequence>
<gene>
    <name evidence="1" type="ORF">HUJ06_020667</name>
</gene>
<evidence type="ECO:0000313" key="1">
    <source>
        <dbReference type="EMBL" id="DAD19204.1"/>
    </source>
</evidence>
<dbReference type="AlphaFoldDB" id="A0A822XCQ5"/>
<organism evidence="1 2">
    <name type="scientific">Nelumbo nucifera</name>
    <name type="common">Sacred lotus</name>
    <dbReference type="NCBI Taxonomy" id="4432"/>
    <lineage>
        <taxon>Eukaryota</taxon>
        <taxon>Viridiplantae</taxon>
        <taxon>Streptophyta</taxon>
        <taxon>Embryophyta</taxon>
        <taxon>Tracheophyta</taxon>
        <taxon>Spermatophyta</taxon>
        <taxon>Magnoliopsida</taxon>
        <taxon>Proteales</taxon>
        <taxon>Nelumbonaceae</taxon>
        <taxon>Nelumbo</taxon>
    </lineage>
</organism>
<name>A0A822XCQ5_NELNU</name>
<proteinExistence type="predicted"/>
<dbReference type="Proteomes" id="UP000607653">
    <property type="component" value="Unassembled WGS sequence"/>
</dbReference>
<comment type="caution">
    <text evidence="1">The sequence shown here is derived from an EMBL/GenBank/DDBJ whole genome shotgun (WGS) entry which is preliminary data.</text>
</comment>
<keyword evidence="2" id="KW-1185">Reference proteome</keyword>
<protein>
    <submittedName>
        <fullName evidence="1">Uncharacterized protein</fullName>
    </submittedName>
</protein>
<dbReference type="EMBL" id="DUZY01000001">
    <property type="protein sequence ID" value="DAD19204.1"/>
    <property type="molecule type" value="Genomic_DNA"/>
</dbReference>
<accession>A0A822XCQ5</accession>
<reference evidence="1 2" key="1">
    <citation type="journal article" date="2020" name="Mol. Biol. Evol.">
        <title>Distinct Expression and Methylation Patterns for Genes with Different Fates following a Single Whole-Genome Duplication in Flowering Plants.</title>
        <authorList>
            <person name="Shi T."/>
            <person name="Rahmani R.S."/>
            <person name="Gugger P.F."/>
            <person name="Wang M."/>
            <person name="Li H."/>
            <person name="Zhang Y."/>
            <person name="Li Z."/>
            <person name="Wang Q."/>
            <person name="Van de Peer Y."/>
            <person name="Marchal K."/>
            <person name="Chen J."/>
        </authorList>
    </citation>
    <scope>NUCLEOTIDE SEQUENCE [LARGE SCALE GENOMIC DNA]</scope>
    <source>
        <tissue evidence="1">Leaf</tissue>
    </source>
</reference>